<evidence type="ECO:0000256" key="2">
    <source>
        <dbReference type="RuleBase" id="RU003682"/>
    </source>
</evidence>
<dbReference type="EMBL" id="JBFXLT010000015">
    <property type="protein sequence ID" value="KAL2818019.1"/>
    <property type="molecule type" value="Genomic_DNA"/>
</dbReference>
<evidence type="ECO:0000259" key="3">
    <source>
        <dbReference type="PROSITE" id="PS51471"/>
    </source>
</evidence>
<evidence type="ECO:0000313" key="4">
    <source>
        <dbReference type="EMBL" id="KAL2818019.1"/>
    </source>
</evidence>
<evidence type="ECO:0000313" key="5">
    <source>
        <dbReference type="Proteomes" id="UP001610334"/>
    </source>
</evidence>
<dbReference type="InterPro" id="IPR050231">
    <property type="entry name" value="Iron_ascorbate_oxido_reductase"/>
</dbReference>
<dbReference type="InterPro" id="IPR027443">
    <property type="entry name" value="IPNS-like_sf"/>
</dbReference>
<comment type="similarity">
    <text evidence="1 2">Belongs to the iron/ascorbate-dependent oxidoreductase family.</text>
</comment>
<dbReference type="InterPro" id="IPR005123">
    <property type="entry name" value="Oxoglu/Fe-dep_dioxygenase_dom"/>
</dbReference>
<dbReference type="Gene3D" id="2.60.120.330">
    <property type="entry name" value="B-lactam Antibiotic, Isopenicillin N Synthase, Chain"/>
    <property type="match status" value="1"/>
</dbReference>
<keyword evidence="5" id="KW-1185">Reference proteome</keyword>
<organism evidence="4 5">
    <name type="scientific">Aspergillus granulosus</name>
    <dbReference type="NCBI Taxonomy" id="176169"/>
    <lineage>
        <taxon>Eukaryota</taxon>
        <taxon>Fungi</taxon>
        <taxon>Dikarya</taxon>
        <taxon>Ascomycota</taxon>
        <taxon>Pezizomycotina</taxon>
        <taxon>Eurotiomycetes</taxon>
        <taxon>Eurotiomycetidae</taxon>
        <taxon>Eurotiales</taxon>
        <taxon>Aspergillaceae</taxon>
        <taxon>Aspergillus</taxon>
        <taxon>Aspergillus subgen. Nidulantes</taxon>
    </lineage>
</organism>
<dbReference type="SUPFAM" id="SSF51197">
    <property type="entry name" value="Clavaminate synthase-like"/>
    <property type="match status" value="1"/>
</dbReference>
<dbReference type="Pfam" id="PF03171">
    <property type="entry name" value="2OG-FeII_Oxy"/>
    <property type="match status" value="1"/>
</dbReference>
<gene>
    <name evidence="4" type="ORF">BJX63DRAFT_440315</name>
</gene>
<keyword evidence="2" id="KW-0408">Iron</keyword>
<feature type="domain" description="Fe2OG dioxygenase" evidence="3">
    <location>
        <begin position="173"/>
        <end position="277"/>
    </location>
</feature>
<dbReference type="PANTHER" id="PTHR47990">
    <property type="entry name" value="2-OXOGLUTARATE (2OG) AND FE(II)-DEPENDENT OXYGENASE SUPERFAMILY PROTEIN-RELATED"/>
    <property type="match status" value="1"/>
</dbReference>
<protein>
    <recommendedName>
        <fullName evidence="3">Fe2OG dioxygenase domain-containing protein</fullName>
    </recommendedName>
</protein>
<keyword evidence="2" id="KW-0560">Oxidoreductase</keyword>
<dbReference type="PROSITE" id="PS51471">
    <property type="entry name" value="FE2OG_OXY"/>
    <property type="match status" value="1"/>
</dbReference>
<accession>A0ABR4HRA2</accession>
<evidence type="ECO:0000256" key="1">
    <source>
        <dbReference type="ARBA" id="ARBA00008056"/>
    </source>
</evidence>
<dbReference type="Proteomes" id="UP001610334">
    <property type="component" value="Unassembled WGS sequence"/>
</dbReference>
<sequence>MSKVTIPVIDISGYLNNDKEKTKDIVNSLHAAFQNPGFLQITGHAISASLRSATLSALSSFFSLPLETKLTVHRNKSSCLRGYEVIGEQTLEAAVGGDQKEGFMIGPELPETGRFLQGPNQWVAEELCPGFREIFMEYFSAVHGLSVKVFRLVALSLELSEGYFDRFVGSKDSIAMCRAHRYPPTTKEMATKTRGIGAHTDFGALTLLLQDEVGGLEVYYEPDDIWYPVPYVPDAFVVNIGDMLERWTNNRYKSTRHRVISPVSDRDRYSIAFFNEGLLDQVITCIPTCVEEAEEPLHEPITAEQHLRNRYGGTY</sequence>
<name>A0ABR4HRA2_9EURO</name>
<comment type="caution">
    <text evidence="4">The sequence shown here is derived from an EMBL/GenBank/DDBJ whole genome shotgun (WGS) entry which is preliminary data.</text>
</comment>
<dbReference type="Pfam" id="PF14226">
    <property type="entry name" value="DIOX_N"/>
    <property type="match status" value="1"/>
</dbReference>
<reference evidence="4 5" key="1">
    <citation type="submission" date="2024-07" db="EMBL/GenBank/DDBJ databases">
        <title>Section-level genome sequencing and comparative genomics of Aspergillus sections Usti and Cavernicolus.</title>
        <authorList>
            <consortium name="Lawrence Berkeley National Laboratory"/>
            <person name="Nybo J.L."/>
            <person name="Vesth T.C."/>
            <person name="Theobald S."/>
            <person name="Frisvad J.C."/>
            <person name="Larsen T.O."/>
            <person name="Kjaerboelling I."/>
            <person name="Rothschild-Mancinelli K."/>
            <person name="Lyhne E.K."/>
            <person name="Kogle M.E."/>
            <person name="Barry K."/>
            <person name="Clum A."/>
            <person name="Na H."/>
            <person name="Ledsgaard L."/>
            <person name="Lin J."/>
            <person name="Lipzen A."/>
            <person name="Kuo A."/>
            <person name="Riley R."/>
            <person name="Mondo S."/>
            <person name="Labutti K."/>
            <person name="Haridas S."/>
            <person name="Pangalinan J."/>
            <person name="Salamov A.A."/>
            <person name="Simmons B.A."/>
            <person name="Magnuson J.K."/>
            <person name="Chen J."/>
            <person name="Drula E."/>
            <person name="Henrissat B."/>
            <person name="Wiebenga A."/>
            <person name="Lubbers R.J."/>
            <person name="Gomes A.C."/>
            <person name="Makela M.R."/>
            <person name="Stajich J."/>
            <person name="Grigoriev I.V."/>
            <person name="Mortensen U.H."/>
            <person name="De Vries R.P."/>
            <person name="Baker S.E."/>
            <person name="Andersen M.R."/>
        </authorList>
    </citation>
    <scope>NUCLEOTIDE SEQUENCE [LARGE SCALE GENOMIC DNA]</scope>
    <source>
        <strain evidence="4 5">CBS 588.65</strain>
    </source>
</reference>
<dbReference type="InterPro" id="IPR026992">
    <property type="entry name" value="DIOX_N"/>
</dbReference>
<dbReference type="InterPro" id="IPR044861">
    <property type="entry name" value="IPNS-like_FE2OG_OXY"/>
</dbReference>
<proteinExistence type="inferred from homology"/>
<keyword evidence="2" id="KW-0479">Metal-binding</keyword>